<sequence>MIRGNTKSLDEDDGNSWTDFVPFKEPFTGTSLNIGWGKATNQRPIMKSTNKVSGIELGYKTEIIDAFVLISRFHFFADYKGNQRRDADFLSGEVGDQIQNPINESLKIAQALQMQMEVQRKLHEQIEVQRHLQLRIEAQGKYLQSVLKKAQETLSGYSNSSSPIGVEIAQAELSQLVSMVDNGGPSSSVSVLTEEKGENSNSVVLSLMDLHPDRTENGAPSNQGSGRKRSGSTISDGNNCGEQKMGKKSGGQLGRFDLNSLYYVNELDSGSKAIDLDGEGGQGGNL</sequence>
<evidence type="ECO:0000313" key="2">
    <source>
        <dbReference type="Proteomes" id="UP001062846"/>
    </source>
</evidence>
<reference evidence="1" key="1">
    <citation type="submission" date="2022-02" db="EMBL/GenBank/DDBJ databases">
        <title>Plant Genome Project.</title>
        <authorList>
            <person name="Zhang R.-G."/>
        </authorList>
    </citation>
    <scope>NUCLEOTIDE SEQUENCE</scope>
    <source>
        <strain evidence="1">AT1</strain>
    </source>
</reference>
<organism evidence="1 2">
    <name type="scientific">Rhododendron molle</name>
    <name type="common">Chinese azalea</name>
    <name type="synonym">Azalea mollis</name>
    <dbReference type="NCBI Taxonomy" id="49168"/>
    <lineage>
        <taxon>Eukaryota</taxon>
        <taxon>Viridiplantae</taxon>
        <taxon>Streptophyta</taxon>
        <taxon>Embryophyta</taxon>
        <taxon>Tracheophyta</taxon>
        <taxon>Spermatophyta</taxon>
        <taxon>Magnoliopsida</taxon>
        <taxon>eudicotyledons</taxon>
        <taxon>Gunneridae</taxon>
        <taxon>Pentapetalae</taxon>
        <taxon>asterids</taxon>
        <taxon>Ericales</taxon>
        <taxon>Ericaceae</taxon>
        <taxon>Ericoideae</taxon>
        <taxon>Rhodoreae</taxon>
        <taxon>Rhododendron</taxon>
    </lineage>
</organism>
<gene>
    <name evidence="1" type="ORF">RHMOL_Rhmol12G0069300</name>
</gene>
<protein>
    <submittedName>
        <fullName evidence="1">Uncharacterized protein</fullName>
    </submittedName>
</protein>
<evidence type="ECO:0000313" key="1">
    <source>
        <dbReference type="EMBL" id="KAI8527366.1"/>
    </source>
</evidence>
<name>A0ACC0LF50_RHOML</name>
<keyword evidence="2" id="KW-1185">Reference proteome</keyword>
<dbReference type="EMBL" id="CM046399">
    <property type="protein sequence ID" value="KAI8527366.1"/>
    <property type="molecule type" value="Genomic_DNA"/>
</dbReference>
<comment type="caution">
    <text evidence="1">The sequence shown here is derived from an EMBL/GenBank/DDBJ whole genome shotgun (WGS) entry which is preliminary data.</text>
</comment>
<accession>A0ACC0LF50</accession>
<proteinExistence type="predicted"/>
<dbReference type="Proteomes" id="UP001062846">
    <property type="component" value="Chromosome 12"/>
</dbReference>